<organism evidence="1 2">
    <name type="scientific">Solanum verrucosum</name>
    <dbReference type="NCBI Taxonomy" id="315347"/>
    <lineage>
        <taxon>Eukaryota</taxon>
        <taxon>Viridiplantae</taxon>
        <taxon>Streptophyta</taxon>
        <taxon>Embryophyta</taxon>
        <taxon>Tracheophyta</taxon>
        <taxon>Spermatophyta</taxon>
        <taxon>Magnoliopsida</taxon>
        <taxon>eudicotyledons</taxon>
        <taxon>Gunneridae</taxon>
        <taxon>Pentapetalae</taxon>
        <taxon>asterids</taxon>
        <taxon>lamiids</taxon>
        <taxon>Solanales</taxon>
        <taxon>Solanaceae</taxon>
        <taxon>Solanoideae</taxon>
        <taxon>Solaneae</taxon>
        <taxon>Solanum</taxon>
    </lineage>
</organism>
<name>A0AAF0R632_SOLVR</name>
<accession>A0AAF0R632</accession>
<sequence>MLLDVLMISSQMQGPGPLQSMFVQDNMLYNWQAVASEVGEVVSVPHQSEWTGSWFYSLEQGGFHVKSCMSSLLSIFIFCSS</sequence>
<gene>
    <name evidence="1" type="ORF">MTR67_030479</name>
</gene>
<keyword evidence="2" id="KW-1185">Reference proteome</keyword>
<proteinExistence type="predicted"/>
<reference evidence="1" key="1">
    <citation type="submission" date="2023-08" db="EMBL/GenBank/DDBJ databases">
        <title>A de novo genome assembly of Solanum verrucosum Schlechtendal, a Mexican diploid species geographically isolated from the other diploid A-genome species in potato relatives.</title>
        <authorList>
            <person name="Hosaka K."/>
        </authorList>
    </citation>
    <scope>NUCLEOTIDE SEQUENCE</scope>
    <source>
        <tissue evidence="1">Young leaves</tissue>
    </source>
</reference>
<dbReference type="EMBL" id="CP133618">
    <property type="protein sequence ID" value="WMV37094.1"/>
    <property type="molecule type" value="Genomic_DNA"/>
</dbReference>
<dbReference type="Proteomes" id="UP001234989">
    <property type="component" value="Chromosome 7"/>
</dbReference>
<evidence type="ECO:0000313" key="1">
    <source>
        <dbReference type="EMBL" id="WMV37094.1"/>
    </source>
</evidence>
<dbReference type="AlphaFoldDB" id="A0AAF0R632"/>
<protein>
    <submittedName>
        <fullName evidence="1">Uncharacterized protein</fullName>
    </submittedName>
</protein>
<evidence type="ECO:0000313" key="2">
    <source>
        <dbReference type="Proteomes" id="UP001234989"/>
    </source>
</evidence>